<accession>A0A0L0SF54</accession>
<evidence type="ECO:0000256" key="2">
    <source>
        <dbReference type="SAM" id="Phobius"/>
    </source>
</evidence>
<feature type="transmembrane region" description="Helical" evidence="2">
    <location>
        <begin position="553"/>
        <end position="572"/>
    </location>
</feature>
<sequence>MPAQARHARRRAAYRSSDPRRSLLAALALLAAITAAATWLAPVPANARPLVNPIMVPGQESANNSSLPRRTPMYLNDLAIGNAFQIKFACDAVSVDFCQRAEKAFQRAAERFSKEIKFRRTITVDLALFLPCGTKNPAPDCAEINTLGFALPTQRIPVIHNDDGQTYLYPTALLKQLDLDGVPDRVTWPQYDILARFNSLRNWWFDDASNGGAGMTIAQRDLEMVATHELAHGLGWGDDMLMSLQFTPQDKMLMPYYDSTAAKPAPPATESAIAYNGAVFYGLSLPSIWNRFTFLSGKPVLSYVAPLNATVSKLLSQGAIAASSSGSSSSSSSSSSSGAKPKAEPAQSDVQAHLLSSGNAGASNAVASTTPAAATGYSPGAVYAALKKDAAASDTLKQLYTLGTTAGALEFRAGVFPPGTTLTTTMTLESSLTPYADGSSLAHSAIPGSTPGNVAPEDFLMMYRASGKSFKDSIAAGKAPVSGIGKATRDVLVALGYTPVADASFKSLKAHAKVDPSILGASKPGSTASAAGDSNLLSGNGSKKKSAGEMVRAPAVAVAVGAAVVPMVLAAVL</sequence>
<proteinExistence type="predicted"/>
<feature type="region of interest" description="Disordered" evidence="1">
    <location>
        <begin position="523"/>
        <end position="544"/>
    </location>
</feature>
<dbReference type="AlphaFoldDB" id="A0A0L0SF54"/>
<gene>
    <name evidence="3" type="ORF">AMAG_06827</name>
</gene>
<keyword evidence="2" id="KW-1133">Transmembrane helix</keyword>
<keyword evidence="2" id="KW-0812">Transmembrane</keyword>
<keyword evidence="2" id="KW-0472">Membrane</keyword>
<dbReference type="VEuPathDB" id="FungiDB:AMAG_06827"/>
<dbReference type="InterPro" id="IPR006311">
    <property type="entry name" value="TAT_signal"/>
</dbReference>
<dbReference type="Proteomes" id="UP000054350">
    <property type="component" value="Unassembled WGS sequence"/>
</dbReference>
<reference evidence="3 4" key="1">
    <citation type="submission" date="2009-11" db="EMBL/GenBank/DDBJ databases">
        <title>Annotation of Allomyces macrogynus ATCC 38327.</title>
        <authorList>
            <consortium name="The Broad Institute Genome Sequencing Platform"/>
            <person name="Russ C."/>
            <person name="Cuomo C."/>
            <person name="Burger G."/>
            <person name="Gray M.W."/>
            <person name="Holland P.W.H."/>
            <person name="King N."/>
            <person name="Lang F.B.F."/>
            <person name="Roger A.J."/>
            <person name="Ruiz-Trillo I."/>
            <person name="Young S.K."/>
            <person name="Zeng Q."/>
            <person name="Gargeya S."/>
            <person name="Fitzgerald M."/>
            <person name="Haas B."/>
            <person name="Abouelleil A."/>
            <person name="Alvarado L."/>
            <person name="Arachchi H.M."/>
            <person name="Berlin A."/>
            <person name="Chapman S.B."/>
            <person name="Gearin G."/>
            <person name="Goldberg J."/>
            <person name="Griggs A."/>
            <person name="Gujja S."/>
            <person name="Hansen M."/>
            <person name="Heiman D."/>
            <person name="Howarth C."/>
            <person name="Larimer J."/>
            <person name="Lui A."/>
            <person name="MacDonald P.J.P."/>
            <person name="McCowen C."/>
            <person name="Montmayeur A."/>
            <person name="Murphy C."/>
            <person name="Neiman D."/>
            <person name="Pearson M."/>
            <person name="Priest M."/>
            <person name="Roberts A."/>
            <person name="Saif S."/>
            <person name="Shea T."/>
            <person name="Sisk P."/>
            <person name="Stolte C."/>
            <person name="Sykes S."/>
            <person name="Wortman J."/>
            <person name="Nusbaum C."/>
            <person name="Birren B."/>
        </authorList>
    </citation>
    <scope>NUCLEOTIDE SEQUENCE [LARGE SCALE GENOMIC DNA]</scope>
    <source>
        <strain evidence="3 4">ATCC 38327</strain>
    </source>
</reference>
<dbReference type="OrthoDB" id="73465at2759"/>
<protein>
    <submittedName>
        <fullName evidence="3">Uncharacterized protein</fullName>
    </submittedName>
</protein>
<feature type="region of interest" description="Disordered" evidence="1">
    <location>
        <begin position="322"/>
        <end position="350"/>
    </location>
</feature>
<organism evidence="3 4">
    <name type="scientific">Allomyces macrogynus (strain ATCC 38327)</name>
    <name type="common">Allomyces javanicus var. macrogynus</name>
    <dbReference type="NCBI Taxonomy" id="578462"/>
    <lineage>
        <taxon>Eukaryota</taxon>
        <taxon>Fungi</taxon>
        <taxon>Fungi incertae sedis</taxon>
        <taxon>Blastocladiomycota</taxon>
        <taxon>Blastocladiomycetes</taxon>
        <taxon>Blastocladiales</taxon>
        <taxon>Blastocladiaceae</taxon>
        <taxon>Allomyces</taxon>
    </lineage>
</organism>
<dbReference type="EMBL" id="GG745337">
    <property type="protein sequence ID" value="KNE61072.1"/>
    <property type="molecule type" value="Genomic_DNA"/>
</dbReference>
<evidence type="ECO:0000313" key="4">
    <source>
        <dbReference type="Proteomes" id="UP000054350"/>
    </source>
</evidence>
<keyword evidence="4" id="KW-1185">Reference proteome</keyword>
<name>A0A0L0SF54_ALLM3</name>
<evidence type="ECO:0000313" key="3">
    <source>
        <dbReference type="EMBL" id="KNE61072.1"/>
    </source>
</evidence>
<dbReference type="PROSITE" id="PS51318">
    <property type="entry name" value="TAT"/>
    <property type="match status" value="1"/>
</dbReference>
<reference evidence="4" key="2">
    <citation type="submission" date="2009-11" db="EMBL/GenBank/DDBJ databases">
        <title>The Genome Sequence of Allomyces macrogynus strain ATCC 38327.</title>
        <authorList>
            <consortium name="The Broad Institute Genome Sequencing Platform"/>
            <person name="Russ C."/>
            <person name="Cuomo C."/>
            <person name="Shea T."/>
            <person name="Young S.K."/>
            <person name="Zeng Q."/>
            <person name="Koehrsen M."/>
            <person name="Haas B."/>
            <person name="Borodovsky M."/>
            <person name="Guigo R."/>
            <person name="Alvarado L."/>
            <person name="Berlin A."/>
            <person name="Borenstein D."/>
            <person name="Chen Z."/>
            <person name="Engels R."/>
            <person name="Freedman E."/>
            <person name="Gellesch M."/>
            <person name="Goldberg J."/>
            <person name="Griggs A."/>
            <person name="Gujja S."/>
            <person name="Heiman D."/>
            <person name="Hepburn T."/>
            <person name="Howarth C."/>
            <person name="Jen D."/>
            <person name="Larson L."/>
            <person name="Lewis B."/>
            <person name="Mehta T."/>
            <person name="Park D."/>
            <person name="Pearson M."/>
            <person name="Roberts A."/>
            <person name="Saif S."/>
            <person name="Shenoy N."/>
            <person name="Sisk P."/>
            <person name="Stolte C."/>
            <person name="Sykes S."/>
            <person name="Walk T."/>
            <person name="White J."/>
            <person name="Yandava C."/>
            <person name="Burger G."/>
            <person name="Gray M.W."/>
            <person name="Holland P.W.H."/>
            <person name="King N."/>
            <person name="Lang F.B.F."/>
            <person name="Roger A.J."/>
            <person name="Ruiz-Trillo I."/>
            <person name="Lander E."/>
            <person name="Nusbaum C."/>
        </authorList>
    </citation>
    <scope>NUCLEOTIDE SEQUENCE [LARGE SCALE GENOMIC DNA]</scope>
    <source>
        <strain evidence="4">ATCC 38327</strain>
    </source>
</reference>
<evidence type="ECO:0000256" key="1">
    <source>
        <dbReference type="SAM" id="MobiDB-lite"/>
    </source>
</evidence>
<feature type="compositionally biased region" description="Low complexity" evidence="1">
    <location>
        <begin position="323"/>
        <end position="338"/>
    </location>
</feature>